<dbReference type="Proteomes" id="UP001142175">
    <property type="component" value="Unassembled WGS sequence"/>
</dbReference>
<evidence type="ECO:0000313" key="1">
    <source>
        <dbReference type="EMBL" id="MCR9016019.1"/>
    </source>
</evidence>
<proteinExistence type="predicted"/>
<dbReference type="AlphaFoldDB" id="A0A9X2PAF4"/>
<accession>A0A9X2PAF4</accession>
<reference evidence="1" key="1">
    <citation type="submission" date="2022-08" db="EMBL/GenBank/DDBJ databases">
        <authorList>
            <person name="Zhang D."/>
        </authorList>
    </citation>
    <scope>NUCLEOTIDE SEQUENCE</scope>
    <source>
        <strain evidence="1">XJ19-11</strain>
    </source>
</reference>
<dbReference type="Gene3D" id="3.20.20.150">
    <property type="entry name" value="Divalent-metal-dependent TIM barrel enzymes"/>
    <property type="match status" value="1"/>
</dbReference>
<keyword evidence="2" id="KW-1185">Reference proteome</keyword>
<evidence type="ECO:0000313" key="2">
    <source>
        <dbReference type="Proteomes" id="UP001142175"/>
    </source>
</evidence>
<protein>
    <submittedName>
        <fullName evidence="1">Uncharacterized protein</fullName>
    </submittedName>
</protein>
<gene>
    <name evidence="1" type="ORF">NU887_13315</name>
</gene>
<organism evidence="1 2">
    <name type="scientific">Aquiflexum gelatinilyticum</name>
    <dbReference type="NCBI Taxonomy" id="2961943"/>
    <lineage>
        <taxon>Bacteria</taxon>
        <taxon>Pseudomonadati</taxon>
        <taxon>Bacteroidota</taxon>
        <taxon>Cytophagia</taxon>
        <taxon>Cytophagales</taxon>
        <taxon>Cyclobacteriaceae</taxon>
        <taxon>Aquiflexum</taxon>
    </lineage>
</organism>
<dbReference type="RefSeq" id="WP_258423872.1">
    <property type="nucleotide sequence ID" value="NZ_JANSUY010000011.1"/>
</dbReference>
<comment type="caution">
    <text evidence="1">The sequence shown here is derived from an EMBL/GenBank/DDBJ whole genome shotgun (WGS) entry which is preliminary data.</text>
</comment>
<dbReference type="EMBL" id="JANSUY010000011">
    <property type="protein sequence ID" value="MCR9016019.1"/>
    <property type="molecule type" value="Genomic_DNA"/>
</dbReference>
<sequence length="61" mass="7103">MLLEKTFNILQKAFLTAVRPLLKEARLQSDGALDPIGFYRRYEIRKHLIQTRGENTRTTGL</sequence>
<name>A0A9X2PAF4_9BACT</name>